<sequence length="400" mass="43892">MKFAWKFALSAMLAGGQIAAGATLFANESDTKVAAPAKALTVGEEGKNTDETNPETFEAKFKAAMDVARTGGDAKLPTPDRYAKAVELIDEAWQMDRTADETKQAIRMKFSLLMAIGRNSDELKENAKQYLNGLLQDNDPEVAFLAESMLLSLKLSQLSSLPAEEQAAKLDELQAEILESEPTVRTATLATNIANAISYLPEEQKDTQKISELAKHFSSVQDEAVQEAASRLFGLSNRLNLVGKPIEINGTMLDGKDLNFPAAYEGKVVLVDFWATWCGPCVAEIPNMKKLYEVYHPHGFEIVGISLDSEREQLDEFVQTREIPWPIVWNQREEGESGWIDPNAERYGISGIPTMILVGKDGNVISLSARGHNLGQLLAEAYPDVEVPAQETSEPAVESK</sequence>
<dbReference type="RefSeq" id="WP_105351139.1">
    <property type="nucleotide sequence ID" value="NZ_PUIA01000017.1"/>
</dbReference>
<feature type="chain" id="PRO_5015604825" description="Thioredoxin domain-containing protein" evidence="5">
    <location>
        <begin position="20"/>
        <end position="400"/>
    </location>
</feature>
<accession>A0A2S8FXA6</accession>
<dbReference type="AlphaFoldDB" id="A0A2S8FXA6"/>
<dbReference type="PANTHER" id="PTHR42852">
    <property type="entry name" value="THIOL:DISULFIDE INTERCHANGE PROTEIN DSBE"/>
    <property type="match status" value="1"/>
</dbReference>
<comment type="subcellular location">
    <subcellularLocation>
        <location evidence="1">Cell envelope</location>
    </subcellularLocation>
</comment>
<organism evidence="7 8">
    <name type="scientific">Blastopirellula marina</name>
    <dbReference type="NCBI Taxonomy" id="124"/>
    <lineage>
        <taxon>Bacteria</taxon>
        <taxon>Pseudomonadati</taxon>
        <taxon>Planctomycetota</taxon>
        <taxon>Planctomycetia</taxon>
        <taxon>Pirellulales</taxon>
        <taxon>Pirellulaceae</taxon>
        <taxon>Blastopirellula</taxon>
    </lineage>
</organism>
<evidence type="ECO:0000313" key="7">
    <source>
        <dbReference type="EMBL" id="PQO36816.1"/>
    </source>
</evidence>
<dbReference type="Proteomes" id="UP000240009">
    <property type="component" value="Unassembled WGS sequence"/>
</dbReference>
<evidence type="ECO:0000256" key="4">
    <source>
        <dbReference type="ARBA" id="ARBA00023284"/>
    </source>
</evidence>
<dbReference type="EMBL" id="PUIA01000017">
    <property type="protein sequence ID" value="PQO36816.1"/>
    <property type="molecule type" value="Genomic_DNA"/>
</dbReference>
<gene>
    <name evidence="7" type="ORF">C5Y96_06515</name>
</gene>
<dbReference type="PANTHER" id="PTHR42852:SF6">
    <property type="entry name" value="THIOL:DISULFIDE INTERCHANGE PROTEIN DSBE"/>
    <property type="match status" value="1"/>
</dbReference>
<evidence type="ECO:0000256" key="3">
    <source>
        <dbReference type="ARBA" id="ARBA00023157"/>
    </source>
</evidence>
<keyword evidence="4" id="KW-0676">Redox-active center</keyword>
<dbReference type="OrthoDB" id="252709at2"/>
<dbReference type="GO" id="GO:0030313">
    <property type="term" value="C:cell envelope"/>
    <property type="evidence" value="ECO:0007669"/>
    <property type="project" value="UniProtKB-SubCell"/>
</dbReference>
<comment type="caution">
    <text evidence="7">The sequence shown here is derived from an EMBL/GenBank/DDBJ whole genome shotgun (WGS) entry which is preliminary data.</text>
</comment>
<dbReference type="Pfam" id="PF13905">
    <property type="entry name" value="Thioredoxin_8"/>
    <property type="match status" value="1"/>
</dbReference>
<dbReference type="SUPFAM" id="SSF52833">
    <property type="entry name" value="Thioredoxin-like"/>
    <property type="match status" value="1"/>
</dbReference>
<evidence type="ECO:0000256" key="2">
    <source>
        <dbReference type="ARBA" id="ARBA00022748"/>
    </source>
</evidence>
<feature type="domain" description="Thioredoxin" evidence="6">
    <location>
        <begin position="239"/>
        <end position="379"/>
    </location>
</feature>
<reference evidence="7 8" key="1">
    <citation type="submission" date="2018-02" db="EMBL/GenBank/DDBJ databases">
        <title>Comparative genomes isolates from brazilian mangrove.</title>
        <authorList>
            <person name="Araujo J.E."/>
            <person name="Taketani R.G."/>
            <person name="Silva M.C.P."/>
            <person name="Loureco M.V."/>
            <person name="Andreote F.D."/>
        </authorList>
    </citation>
    <scope>NUCLEOTIDE SEQUENCE [LARGE SCALE GENOMIC DNA]</scope>
    <source>
        <strain evidence="7 8">HEX-2 MGV</strain>
    </source>
</reference>
<dbReference type="CDD" id="cd02966">
    <property type="entry name" value="TlpA_like_family"/>
    <property type="match status" value="1"/>
</dbReference>
<dbReference type="GO" id="GO:0017004">
    <property type="term" value="P:cytochrome complex assembly"/>
    <property type="evidence" value="ECO:0007669"/>
    <property type="project" value="UniProtKB-KW"/>
</dbReference>
<protein>
    <recommendedName>
        <fullName evidence="6">Thioredoxin domain-containing protein</fullName>
    </recommendedName>
</protein>
<evidence type="ECO:0000256" key="1">
    <source>
        <dbReference type="ARBA" id="ARBA00004196"/>
    </source>
</evidence>
<dbReference type="InterPro" id="IPR050553">
    <property type="entry name" value="Thioredoxin_ResA/DsbE_sf"/>
</dbReference>
<dbReference type="PROSITE" id="PS00194">
    <property type="entry name" value="THIOREDOXIN_1"/>
    <property type="match status" value="1"/>
</dbReference>
<proteinExistence type="predicted"/>
<evidence type="ECO:0000259" key="6">
    <source>
        <dbReference type="PROSITE" id="PS51352"/>
    </source>
</evidence>
<dbReference type="Gene3D" id="3.40.30.10">
    <property type="entry name" value="Glutaredoxin"/>
    <property type="match status" value="1"/>
</dbReference>
<feature type="signal peptide" evidence="5">
    <location>
        <begin position="1"/>
        <end position="19"/>
    </location>
</feature>
<keyword evidence="3" id="KW-1015">Disulfide bond</keyword>
<dbReference type="InterPro" id="IPR036249">
    <property type="entry name" value="Thioredoxin-like_sf"/>
</dbReference>
<dbReference type="InterPro" id="IPR017937">
    <property type="entry name" value="Thioredoxin_CS"/>
</dbReference>
<evidence type="ECO:0000313" key="8">
    <source>
        <dbReference type="Proteomes" id="UP000240009"/>
    </source>
</evidence>
<evidence type="ECO:0000256" key="5">
    <source>
        <dbReference type="SAM" id="SignalP"/>
    </source>
</evidence>
<dbReference type="InterPro" id="IPR012336">
    <property type="entry name" value="Thioredoxin-like_fold"/>
</dbReference>
<name>A0A2S8FXA6_9BACT</name>
<dbReference type="PROSITE" id="PS51352">
    <property type="entry name" value="THIOREDOXIN_2"/>
    <property type="match status" value="1"/>
</dbReference>
<keyword evidence="5" id="KW-0732">Signal</keyword>
<keyword evidence="2" id="KW-0201">Cytochrome c-type biogenesis</keyword>
<dbReference type="InterPro" id="IPR013766">
    <property type="entry name" value="Thioredoxin_domain"/>
</dbReference>